<feature type="transmembrane region" description="Helical" evidence="1">
    <location>
        <begin position="144"/>
        <end position="167"/>
    </location>
</feature>
<accession>A0A285UGY8</accession>
<dbReference type="Proteomes" id="UP000219252">
    <property type="component" value="Unassembled WGS sequence"/>
</dbReference>
<dbReference type="OrthoDB" id="9816061at2"/>
<sequence length="187" mass="20687">MGYYQLFILGSLLVITITVFIQSRIAKRKISSMEGMMISMYFSMNLSLTVGVLLGVTYQGDLYLSTMLSIFIGIFVGLLCGSNFGILSVLDGVMAGIMGGMMGAMLGEMIRQDQGVTLVRIFLFLSISTIFLFKIISKETNSKYWFVTPLVLTILISFYFIGGVSYAEKHFPVSNDSQHPMGQTSLK</sequence>
<evidence type="ECO:0000256" key="1">
    <source>
        <dbReference type="SAM" id="Phobius"/>
    </source>
</evidence>
<dbReference type="EMBL" id="OBQC01000009">
    <property type="protein sequence ID" value="SOC40937.1"/>
    <property type="molecule type" value="Genomic_DNA"/>
</dbReference>
<protein>
    <submittedName>
        <fullName evidence="2">Uncharacterized protein</fullName>
    </submittedName>
</protein>
<keyword evidence="1" id="KW-0472">Membrane</keyword>
<evidence type="ECO:0000313" key="2">
    <source>
        <dbReference type="EMBL" id="SOC40937.1"/>
    </source>
</evidence>
<evidence type="ECO:0000313" key="3">
    <source>
        <dbReference type="Proteomes" id="UP000219252"/>
    </source>
</evidence>
<reference evidence="3" key="1">
    <citation type="submission" date="2017-08" db="EMBL/GenBank/DDBJ databases">
        <authorList>
            <person name="Varghese N."/>
            <person name="Submissions S."/>
        </authorList>
    </citation>
    <scope>NUCLEOTIDE SEQUENCE [LARGE SCALE GENOMIC DNA]</scope>
    <source>
        <strain evidence="3">JC23</strain>
    </source>
</reference>
<gene>
    <name evidence="2" type="ORF">SAMN05877842_10936</name>
</gene>
<dbReference type="AlphaFoldDB" id="A0A285UGY8"/>
<keyword evidence="3" id="KW-1185">Reference proteome</keyword>
<name>A0A285UGY8_9BACL</name>
<feature type="transmembrane region" description="Helical" evidence="1">
    <location>
        <begin position="6"/>
        <end position="26"/>
    </location>
</feature>
<organism evidence="2 3">
    <name type="scientific">Ureibacillus acetophenoni</name>
    <dbReference type="NCBI Taxonomy" id="614649"/>
    <lineage>
        <taxon>Bacteria</taxon>
        <taxon>Bacillati</taxon>
        <taxon>Bacillota</taxon>
        <taxon>Bacilli</taxon>
        <taxon>Bacillales</taxon>
        <taxon>Caryophanaceae</taxon>
        <taxon>Ureibacillus</taxon>
    </lineage>
</organism>
<feature type="transmembrane region" description="Helical" evidence="1">
    <location>
        <begin position="62"/>
        <end position="80"/>
    </location>
</feature>
<feature type="transmembrane region" description="Helical" evidence="1">
    <location>
        <begin position="87"/>
        <end position="106"/>
    </location>
</feature>
<proteinExistence type="predicted"/>
<keyword evidence="1" id="KW-1133">Transmembrane helix</keyword>
<feature type="transmembrane region" description="Helical" evidence="1">
    <location>
        <begin position="38"/>
        <end position="56"/>
    </location>
</feature>
<feature type="transmembrane region" description="Helical" evidence="1">
    <location>
        <begin position="118"/>
        <end position="137"/>
    </location>
</feature>
<keyword evidence="1" id="KW-0812">Transmembrane</keyword>
<dbReference type="RefSeq" id="WP_097149954.1">
    <property type="nucleotide sequence ID" value="NZ_OBQC01000009.1"/>
</dbReference>